<dbReference type="InterPro" id="IPR036397">
    <property type="entry name" value="RNaseH_sf"/>
</dbReference>
<evidence type="ECO:0000313" key="3">
    <source>
        <dbReference type="EMBL" id="MCO1334539.1"/>
    </source>
</evidence>
<dbReference type="InterPro" id="IPR015378">
    <property type="entry name" value="Transposase-like_Mu_C"/>
</dbReference>
<feature type="compositionally biased region" description="Acidic residues" evidence="1">
    <location>
        <begin position="627"/>
        <end position="642"/>
    </location>
</feature>
<dbReference type="InterPro" id="IPR001584">
    <property type="entry name" value="Integrase_cat-core"/>
</dbReference>
<feature type="compositionally biased region" description="Basic residues" evidence="1">
    <location>
        <begin position="585"/>
        <end position="594"/>
    </location>
</feature>
<dbReference type="Pfam" id="PF09299">
    <property type="entry name" value="Mu-transpos_C"/>
    <property type="match status" value="1"/>
</dbReference>
<evidence type="ECO:0000256" key="1">
    <source>
        <dbReference type="SAM" id="MobiDB-lite"/>
    </source>
</evidence>
<protein>
    <submittedName>
        <fullName evidence="3">DDE-type integrase/transposase/recombinase</fullName>
    </submittedName>
</protein>
<dbReference type="Gene3D" id="3.30.420.10">
    <property type="entry name" value="Ribonuclease H-like superfamily/Ribonuclease H"/>
    <property type="match status" value="1"/>
</dbReference>
<feature type="region of interest" description="Disordered" evidence="1">
    <location>
        <begin position="580"/>
        <end position="642"/>
    </location>
</feature>
<proteinExistence type="predicted"/>
<dbReference type="EMBL" id="JALBWM010000031">
    <property type="protein sequence ID" value="MCO1334539.1"/>
    <property type="molecule type" value="Genomic_DNA"/>
</dbReference>
<dbReference type="PROSITE" id="PS50994">
    <property type="entry name" value="INTEGRASE"/>
    <property type="match status" value="1"/>
</dbReference>
<evidence type="ECO:0000259" key="2">
    <source>
        <dbReference type="PROSITE" id="PS50994"/>
    </source>
</evidence>
<dbReference type="GO" id="GO:0003676">
    <property type="term" value="F:nucleic acid binding"/>
    <property type="evidence" value="ECO:0007669"/>
    <property type="project" value="InterPro"/>
</dbReference>
<dbReference type="AlphaFoldDB" id="A0A9X2EMR7"/>
<dbReference type="GO" id="GO:0015074">
    <property type="term" value="P:DNA integration"/>
    <property type="evidence" value="ECO:0007669"/>
    <property type="project" value="InterPro"/>
</dbReference>
<feature type="domain" description="Integrase catalytic" evidence="2">
    <location>
        <begin position="238"/>
        <end position="441"/>
    </location>
</feature>
<name>A0A9X2EMR7_9GAMM</name>
<dbReference type="InterPro" id="IPR012337">
    <property type="entry name" value="RNaseH-like_sf"/>
</dbReference>
<gene>
    <name evidence="3" type="ORF">MO867_09330</name>
</gene>
<dbReference type="Gene3D" id="1.10.10.60">
    <property type="entry name" value="Homeodomain-like"/>
    <property type="match status" value="1"/>
</dbReference>
<dbReference type="SUPFAM" id="SSF53098">
    <property type="entry name" value="Ribonuclease H-like"/>
    <property type="match status" value="1"/>
</dbReference>
<comment type="caution">
    <text evidence="3">The sequence shown here is derived from an EMBL/GenBank/DDBJ whole genome shotgun (WGS) entry which is preliminary data.</text>
</comment>
<keyword evidence="4" id="KW-1185">Reference proteome</keyword>
<dbReference type="RefSeq" id="WP_252466104.1">
    <property type="nucleotide sequence ID" value="NZ_JALBWM010000031.1"/>
</dbReference>
<accession>A0A9X2EMR7</accession>
<feature type="compositionally biased region" description="Polar residues" evidence="1">
    <location>
        <begin position="611"/>
        <end position="620"/>
    </location>
</feature>
<sequence length="642" mass="73150">MDDEYQGYMNDEKFKPKRSRLLIDVDAIVQKGNDVYRIIQVLDFNSVIGVDLVSGRTANLRVGELRAVEDDSASLHVELEEIGDKDWQVAQKRYAAISPLVGKLTIGREDAELRAEEIGVNVATLYRWLKKFNATGSVISLIPRKRGWKSGNRRISLDTEALITDVIDNFYLTPQRPTSKQAVTEILRRCNEKGIEPPSHTTIRARIAEIPERDRLRARGYREKAINRFTPAPGSFPNADYPLSVIQIDHTPADIILVDDIHRLPVGRPWITLAIDVFSRAVTGFYLSFDPPSETSVAMCVASSILPKEEWLITHNIDVEWPVWGIPRTIHVDNGADFRSNSFQKSCLAYGINLEFRPVRQPRYGGHIERLLGTLLREIHVLPGSTFSSIKEREGYDSDKKSAMTRSEFEVWLMTMISKVYHQKVHSRIGMTPLKKWELGIFGDSVTPGVGLPARPADRLSVLLDFLPSFFRTVQTFGVMVDNLTYYAEALRPWINAIDSDNGNKRKLLFRRDPRDISSLWFFDPDIKQYFKIPFADQALPSMSIWEYKQARERLKKQGAGDVNEHEILRAITELRAHVDQAEKKTKKARRQAQRRREHERPVAQVLPSVKKSTLQTTSGGKKELDNDQLVDGDIDTFGDIS</sequence>
<reference evidence="3" key="1">
    <citation type="journal article" date="2022" name="Arch. Microbiol.">
        <title>Microbulbifer okhotskensis sp. nov., isolated from a deep bottom sediment of the Okhotsk Sea.</title>
        <authorList>
            <person name="Romanenko L."/>
            <person name="Kurilenko V."/>
            <person name="Otstavnykh N."/>
            <person name="Velansky P."/>
            <person name="Isaeva M."/>
            <person name="Mikhailov V."/>
        </authorList>
    </citation>
    <scope>NUCLEOTIDE SEQUENCE</scope>
    <source>
        <strain evidence="3">OS29</strain>
    </source>
</reference>
<evidence type="ECO:0000313" key="4">
    <source>
        <dbReference type="Proteomes" id="UP001139028"/>
    </source>
</evidence>
<organism evidence="3 4">
    <name type="scientific">Microbulbifer okhotskensis</name>
    <dbReference type="NCBI Taxonomy" id="2926617"/>
    <lineage>
        <taxon>Bacteria</taxon>
        <taxon>Pseudomonadati</taxon>
        <taxon>Pseudomonadota</taxon>
        <taxon>Gammaproteobacteria</taxon>
        <taxon>Cellvibrionales</taxon>
        <taxon>Microbulbiferaceae</taxon>
        <taxon>Microbulbifer</taxon>
    </lineage>
</organism>
<dbReference type="Proteomes" id="UP001139028">
    <property type="component" value="Unassembled WGS sequence"/>
</dbReference>